<dbReference type="EMBL" id="NEVH01013973">
    <property type="protein sequence ID" value="PNF28112.1"/>
    <property type="molecule type" value="Genomic_DNA"/>
</dbReference>
<evidence type="ECO:0000313" key="3">
    <source>
        <dbReference type="Proteomes" id="UP000235965"/>
    </source>
</evidence>
<dbReference type="OrthoDB" id="20109at2759"/>
<proteinExistence type="predicted"/>
<dbReference type="GO" id="GO:0005655">
    <property type="term" value="C:nucleolar ribonuclease P complex"/>
    <property type="evidence" value="ECO:0007669"/>
    <property type="project" value="InterPro"/>
</dbReference>
<dbReference type="Proteomes" id="UP000235965">
    <property type="component" value="Unassembled WGS sequence"/>
</dbReference>
<dbReference type="Gene3D" id="3.30.1330.30">
    <property type="match status" value="1"/>
</dbReference>
<sequence>MEQPETSVLTEKQERFALSGKKNKKRDRHGHTVIASPYDPYWPVLAEDAEVELNQLLLSVLHPVRRPVSKVNWSELRKVPLKQRREVRQKLQQESNADFSSDRSEELRRCMFLGVNSVTRGLESASVGFVLLAQDADPKILRSAVESEGSHFHMLFKAVSEQCNKIPVPDPLPAFCYAVLHGPSDDEAEQPSVPQPTQVKVSTDIYKYRSSKKTRAFVPELPPEPQPSADYLSLDISTTSNKATCSSSVRKLSDEPLAVQDKEEVKGTQTKCKQVEFHYQPLRLKQTIPNPKKIRKKKLKKMRK</sequence>
<dbReference type="GO" id="GO:0001682">
    <property type="term" value="P:tRNA 5'-leader removal"/>
    <property type="evidence" value="ECO:0007669"/>
    <property type="project" value="InterPro"/>
</dbReference>
<name>A0A2J7QHR0_9NEOP</name>
<dbReference type="PANTHER" id="PTHR46948:SF1">
    <property type="entry name" value="RIBONUCLEASE P PROTEIN SUBUNIT P38"/>
    <property type="match status" value="1"/>
</dbReference>
<evidence type="ECO:0000256" key="1">
    <source>
        <dbReference type="SAM" id="MobiDB-lite"/>
    </source>
</evidence>
<comment type="caution">
    <text evidence="2">The sequence shown here is derived from an EMBL/GenBank/DDBJ whole genome shotgun (WGS) entry which is preliminary data.</text>
</comment>
<evidence type="ECO:0000313" key="2">
    <source>
        <dbReference type="EMBL" id="PNF28112.1"/>
    </source>
</evidence>
<accession>A0A2J7QHR0</accession>
<dbReference type="InterPro" id="IPR029064">
    <property type="entry name" value="Ribosomal_eL30-like_sf"/>
</dbReference>
<feature type="region of interest" description="Disordered" evidence="1">
    <location>
        <begin position="1"/>
        <end position="31"/>
    </location>
</feature>
<protein>
    <submittedName>
        <fullName evidence="2">Uncharacterized protein</fullName>
    </submittedName>
</protein>
<reference evidence="2 3" key="1">
    <citation type="submission" date="2017-12" db="EMBL/GenBank/DDBJ databases">
        <title>Hemimetabolous genomes reveal molecular basis of termite eusociality.</title>
        <authorList>
            <person name="Harrison M.C."/>
            <person name="Jongepier E."/>
            <person name="Robertson H.M."/>
            <person name="Arning N."/>
            <person name="Bitard-Feildel T."/>
            <person name="Chao H."/>
            <person name="Childers C.P."/>
            <person name="Dinh H."/>
            <person name="Doddapaneni H."/>
            <person name="Dugan S."/>
            <person name="Gowin J."/>
            <person name="Greiner C."/>
            <person name="Han Y."/>
            <person name="Hu H."/>
            <person name="Hughes D.S.T."/>
            <person name="Huylmans A.-K."/>
            <person name="Kemena C."/>
            <person name="Kremer L.P.M."/>
            <person name="Lee S.L."/>
            <person name="Lopez-Ezquerra A."/>
            <person name="Mallet L."/>
            <person name="Monroy-Kuhn J.M."/>
            <person name="Moser A."/>
            <person name="Murali S.C."/>
            <person name="Muzny D.M."/>
            <person name="Otani S."/>
            <person name="Piulachs M.-D."/>
            <person name="Poelchau M."/>
            <person name="Qu J."/>
            <person name="Schaub F."/>
            <person name="Wada-Katsumata A."/>
            <person name="Worley K.C."/>
            <person name="Xie Q."/>
            <person name="Ylla G."/>
            <person name="Poulsen M."/>
            <person name="Gibbs R.A."/>
            <person name="Schal C."/>
            <person name="Richards S."/>
            <person name="Belles X."/>
            <person name="Korb J."/>
            <person name="Bornberg-Bauer E."/>
        </authorList>
    </citation>
    <scope>NUCLEOTIDE SEQUENCE [LARGE SCALE GENOMIC DNA]</scope>
    <source>
        <tissue evidence="2">Whole body</tissue>
    </source>
</reference>
<keyword evidence="3" id="KW-1185">Reference proteome</keyword>
<dbReference type="AlphaFoldDB" id="A0A2J7QHR0"/>
<dbReference type="GO" id="GO:0004526">
    <property type="term" value="F:ribonuclease P activity"/>
    <property type="evidence" value="ECO:0007669"/>
    <property type="project" value="TreeGrafter"/>
</dbReference>
<dbReference type="PANTHER" id="PTHR46948">
    <property type="entry name" value="RIBONUCLEASE P PROTEIN SUBUNIT P38"/>
    <property type="match status" value="1"/>
</dbReference>
<dbReference type="InterPro" id="IPR042848">
    <property type="entry name" value="Rpp38"/>
</dbReference>
<dbReference type="GO" id="GO:0000172">
    <property type="term" value="C:ribonuclease MRP complex"/>
    <property type="evidence" value="ECO:0007669"/>
    <property type="project" value="InterPro"/>
</dbReference>
<feature type="compositionally biased region" description="Polar residues" evidence="1">
    <location>
        <begin position="1"/>
        <end position="10"/>
    </location>
</feature>
<gene>
    <name evidence="2" type="ORF">B7P43_G12267</name>
</gene>
<organism evidence="2 3">
    <name type="scientific">Cryptotermes secundus</name>
    <dbReference type="NCBI Taxonomy" id="105785"/>
    <lineage>
        <taxon>Eukaryota</taxon>
        <taxon>Metazoa</taxon>
        <taxon>Ecdysozoa</taxon>
        <taxon>Arthropoda</taxon>
        <taxon>Hexapoda</taxon>
        <taxon>Insecta</taxon>
        <taxon>Pterygota</taxon>
        <taxon>Neoptera</taxon>
        <taxon>Polyneoptera</taxon>
        <taxon>Dictyoptera</taxon>
        <taxon>Blattodea</taxon>
        <taxon>Blattoidea</taxon>
        <taxon>Termitoidae</taxon>
        <taxon>Kalotermitidae</taxon>
        <taxon>Cryptotermitinae</taxon>
        <taxon>Cryptotermes</taxon>
    </lineage>
</organism>
<dbReference type="GO" id="GO:0033204">
    <property type="term" value="F:ribonuclease P RNA binding"/>
    <property type="evidence" value="ECO:0007669"/>
    <property type="project" value="TreeGrafter"/>
</dbReference>
<feature type="compositionally biased region" description="Basic residues" evidence="1">
    <location>
        <begin position="21"/>
        <end position="31"/>
    </location>
</feature>
<dbReference type="GO" id="GO:0001650">
    <property type="term" value="C:fibrillar center"/>
    <property type="evidence" value="ECO:0007669"/>
    <property type="project" value="TreeGrafter"/>
</dbReference>